<evidence type="ECO:0000313" key="3">
    <source>
        <dbReference type="EMBL" id="KJF39178.1"/>
    </source>
</evidence>
<protein>
    <recommendedName>
        <fullName evidence="2">HTH cro/C1-type domain-containing protein</fullName>
    </recommendedName>
</protein>
<dbReference type="SMART" id="SM00530">
    <property type="entry name" value="HTH_XRE"/>
    <property type="match status" value="1"/>
</dbReference>
<feature type="domain" description="HTH cro/C1-type" evidence="2">
    <location>
        <begin position="11"/>
        <end position="65"/>
    </location>
</feature>
<gene>
    <name evidence="3" type="ORF">TQ39_13895</name>
</gene>
<evidence type="ECO:0000259" key="2">
    <source>
        <dbReference type="PROSITE" id="PS50943"/>
    </source>
</evidence>
<dbReference type="InterPro" id="IPR001387">
    <property type="entry name" value="Cro/C1-type_HTH"/>
</dbReference>
<dbReference type="Gene3D" id="1.10.260.40">
    <property type="entry name" value="lambda repressor-like DNA-binding domains"/>
    <property type="match status" value="1"/>
</dbReference>
<reference evidence="3" key="1">
    <citation type="submission" date="2015-02" db="EMBL/GenBank/DDBJ databases">
        <title>A novel member of the family Ruminococcaceae isolated from human feces.</title>
        <authorList>
            <person name="Shkoporov A.N."/>
            <person name="Chaplin A.V."/>
            <person name="Motuzova O.V."/>
            <person name="Kafarskaia L.I."/>
            <person name="Khokhlova E.V."/>
            <person name="Efimov B.A."/>
        </authorList>
    </citation>
    <scope>NUCLEOTIDE SEQUENCE [LARGE SCALE GENOMIC DNA]</scope>
    <source>
        <strain evidence="3">585-1</strain>
    </source>
</reference>
<dbReference type="InterPro" id="IPR050807">
    <property type="entry name" value="TransReg_Diox_bact_type"/>
</dbReference>
<proteinExistence type="predicted"/>
<dbReference type="AlphaFoldDB" id="A0A0D8J054"/>
<dbReference type="CDD" id="cd00093">
    <property type="entry name" value="HTH_XRE"/>
    <property type="match status" value="1"/>
</dbReference>
<dbReference type="PANTHER" id="PTHR46797:SF1">
    <property type="entry name" value="METHYLPHOSPHONATE SYNTHASE"/>
    <property type="match status" value="1"/>
</dbReference>
<dbReference type="GeneID" id="42857659"/>
<dbReference type="RefSeq" id="WP_050005949.1">
    <property type="nucleotide sequence ID" value="NZ_CAQJQL010000033.1"/>
</dbReference>
<keyword evidence="1" id="KW-0238">DNA-binding</keyword>
<evidence type="ECO:0000256" key="1">
    <source>
        <dbReference type="ARBA" id="ARBA00023125"/>
    </source>
</evidence>
<dbReference type="Proteomes" id="UP000032483">
    <property type="component" value="Unassembled WGS sequence"/>
</dbReference>
<dbReference type="GO" id="GO:0003700">
    <property type="term" value="F:DNA-binding transcription factor activity"/>
    <property type="evidence" value="ECO:0007669"/>
    <property type="project" value="TreeGrafter"/>
</dbReference>
<sequence length="109" mass="12062">MVDYKRLGERIAQTRKSQKLSQEKLAELADITATNLSHIERGKIKTSIETLVAIANALNVTSNDLLCDSLNHSTQELKNQIAACLDGCTMQELHLIADVAAAVKKRMRE</sequence>
<name>A0A0D8J054_9FIRM</name>
<dbReference type="GO" id="GO:0003677">
    <property type="term" value="F:DNA binding"/>
    <property type="evidence" value="ECO:0007669"/>
    <property type="project" value="UniProtKB-KW"/>
</dbReference>
<dbReference type="GO" id="GO:0005829">
    <property type="term" value="C:cytosol"/>
    <property type="evidence" value="ECO:0007669"/>
    <property type="project" value="TreeGrafter"/>
</dbReference>
<dbReference type="SUPFAM" id="SSF47413">
    <property type="entry name" value="lambda repressor-like DNA-binding domains"/>
    <property type="match status" value="1"/>
</dbReference>
<dbReference type="Pfam" id="PF01381">
    <property type="entry name" value="HTH_3"/>
    <property type="match status" value="1"/>
</dbReference>
<dbReference type="InterPro" id="IPR010982">
    <property type="entry name" value="Lambda_DNA-bd_dom_sf"/>
</dbReference>
<accession>A0A0D8J054</accession>
<organism evidence="3 4">
    <name type="scientific">Ruthenibacterium lactatiformans</name>
    <dbReference type="NCBI Taxonomy" id="1550024"/>
    <lineage>
        <taxon>Bacteria</taxon>
        <taxon>Bacillati</taxon>
        <taxon>Bacillota</taxon>
        <taxon>Clostridia</taxon>
        <taxon>Eubacteriales</taxon>
        <taxon>Oscillospiraceae</taxon>
        <taxon>Ruthenibacterium</taxon>
    </lineage>
</organism>
<dbReference type="PROSITE" id="PS50943">
    <property type="entry name" value="HTH_CROC1"/>
    <property type="match status" value="1"/>
</dbReference>
<dbReference type="PANTHER" id="PTHR46797">
    <property type="entry name" value="HTH-TYPE TRANSCRIPTIONAL REGULATOR"/>
    <property type="match status" value="1"/>
</dbReference>
<comment type="caution">
    <text evidence="3">The sequence shown here is derived from an EMBL/GenBank/DDBJ whole genome shotgun (WGS) entry which is preliminary data.</text>
</comment>
<dbReference type="EMBL" id="JXXK01000022">
    <property type="protein sequence ID" value="KJF39178.1"/>
    <property type="molecule type" value="Genomic_DNA"/>
</dbReference>
<keyword evidence="4" id="KW-1185">Reference proteome</keyword>
<evidence type="ECO:0000313" key="4">
    <source>
        <dbReference type="Proteomes" id="UP000032483"/>
    </source>
</evidence>